<protein>
    <submittedName>
        <fullName evidence="1">Uncharacterized protein</fullName>
    </submittedName>
</protein>
<gene>
    <name evidence="1" type="ORF">NDK43_22310</name>
</gene>
<evidence type="ECO:0000313" key="1">
    <source>
        <dbReference type="EMBL" id="MCM2534571.1"/>
    </source>
</evidence>
<comment type="caution">
    <text evidence="1">The sequence shown here is derived from an EMBL/GenBank/DDBJ whole genome shotgun (WGS) entry which is preliminary data.</text>
</comment>
<dbReference type="EMBL" id="JAMQCR010000002">
    <property type="protein sequence ID" value="MCM2534571.1"/>
    <property type="molecule type" value="Genomic_DNA"/>
</dbReference>
<evidence type="ECO:0000313" key="2">
    <source>
        <dbReference type="Proteomes" id="UP001523262"/>
    </source>
</evidence>
<proteinExistence type="predicted"/>
<name>A0ABT0WE17_9BACI</name>
<organism evidence="1 2">
    <name type="scientific">Neobacillus pocheonensis</name>
    <dbReference type="NCBI Taxonomy" id="363869"/>
    <lineage>
        <taxon>Bacteria</taxon>
        <taxon>Bacillati</taxon>
        <taxon>Bacillota</taxon>
        <taxon>Bacilli</taxon>
        <taxon>Bacillales</taxon>
        <taxon>Bacillaceae</taxon>
        <taxon>Neobacillus</taxon>
    </lineage>
</organism>
<accession>A0ABT0WE17</accession>
<dbReference type="Proteomes" id="UP001523262">
    <property type="component" value="Unassembled WGS sequence"/>
</dbReference>
<keyword evidence="2" id="KW-1185">Reference proteome</keyword>
<sequence>MKEYERFSSNLFCQRLQRVSIVVAKNEEQAENIISKDFDMKDHYELERINECELTAEKIIHTEV</sequence>
<reference evidence="1 2" key="1">
    <citation type="submission" date="2022-06" db="EMBL/GenBank/DDBJ databases">
        <authorList>
            <person name="Jeon C.O."/>
        </authorList>
    </citation>
    <scope>NUCLEOTIDE SEQUENCE [LARGE SCALE GENOMIC DNA]</scope>
    <source>
        <strain evidence="1 2">KCTC 13943</strain>
    </source>
</reference>